<gene>
    <name evidence="2" type="ORF">GGR89_004136</name>
</gene>
<dbReference type="RefSeq" id="WP_241217931.1">
    <property type="nucleotide sequence ID" value="NZ_BAAADY010000031.1"/>
</dbReference>
<evidence type="ECO:0000313" key="2">
    <source>
        <dbReference type="EMBL" id="NJB99790.1"/>
    </source>
</evidence>
<reference evidence="2 3" key="1">
    <citation type="submission" date="2020-03" db="EMBL/GenBank/DDBJ databases">
        <title>Genomic Encyclopedia of Type Strains, Phase IV (KMG-IV): sequencing the most valuable type-strain genomes for metagenomic binning, comparative biology and taxonomic classification.</title>
        <authorList>
            <person name="Goeker M."/>
        </authorList>
    </citation>
    <scope>NUCLEOTIDE SEQUENCE [LARGE SCALE GENOMIC DNA]</scope>
    <source>
        <strain evidence="2 3">DSM 7225</strain>
    </source>
</reference>
<evidence type="ECO:0000256" key="1">
    <source>
        <dbReference type="SAM" id="MobiDB-lite"/>
    </source>
</evidence>
<protein>
    <submittedName>
        <fullName evidence="2">Uncharacterized protein</fullName>
    </submittedName>
</protein>
<accession>A0A7X5Y363</accession>
<feature type="region of interest" description="Disordered" evidence="1">
    <location>
        <begin position="1"/>
        <end position="55"/>
    </location>
</feature>
<dbReference type="EMBL" id="JAATJB010000021">
    <property type="protein sequence ID" value="NJB99790.1"/>
    <property type="molecule type" value="Genomic_DNA"/>
</dbReference>
<proteinExistence type="predicted"/>
<dbReference type="Proteomes" id="UP000531251">
    <property type="component" value="Unassembled WGS sequence"/>
</dbReference>
<comment type="caution">
    <text evidence="2">The sequence shown here is derived from an EMBL/GenBank/DDBJ whole genome shotgun (WGS) entry which is preliminary data.</text>
</comment>
<organism evidence="2 3">
    <name type="scientific">Sphingomonas trueperi</name>
    <dbReference type="NCBI Taxonomy" id="53317"/>
    <lineage>
        <taxon>Bacteria</taxon>
        <taxon>Pseudomonadati</taxon>
        <taxon>Pseudomonadota</taxon>
        <taxon>Alphaproteobacteria</taxon>
        <taxon>Sphingomonadales</taxon>
        <taxon>Sphingomonadaceae</taxon>
        <taxon>Sphingomonas</taxon>
    </lineage>
</organism>
<dbReference type="AlphaFoldDB" id="A0A7X5Y363"/>
<evidence type="ECO:0000313" key="3">
    <source>
        <dbReference type="Proteomes" id="UP000531251"/>
    </source>
</evidence>
<name>A0A7X5Y363_9SPHN</name>
<keyword evidence="3" id="KW-1185">Reference proteome</keyword>
<sequence length="55" mass="6163">MKRQLGERGPTWWEDGAPDFNRHLARNTPYADWYAHPDPPPPPHPVAETAGTGVT</sequence>